<dbReference type="EMBL" id="JAIHOM010000016">
    <property type="protein sequence ID" value="MCW6035566.1"/>
    <property type="molecule type" value="Genomic_DNA"/>
</dbReference>
<dbReference type="RefSeq" id="WP_265263266.1">
    <property type="nucleotide sequence ID" value="NZ_JAIHOM010000016.1"/>
</dbReference>
<keyword evidence="3" id="KW-1185">Reference proteome</keyword>
<protein>
    <submittedName>
        <fullName evidence="2">DUF5837 family protein</fullName>
    </submittedName>
</protein>
<dbReference type="InterPro" id="IPR022264">
    <property type="entry name" value="Microcy/ptell_bactrcn_lead_pep"/>
</dbReference>
<dbReference type="NCBIfam" id="TIGR03678">
    <property type="entry name" value="het_cyc_patell"/>
    <property type="match status" value="1"/>
</dbReference>
<feature type="region of interest" description="Disordered" evidence="1">
    <location>
        <begin position="1"/>
        <end position="21"/>
    </location>
</feature>
<proteinExistence type="predicted"/>
<evidence type="ECO:0000256" key="1">
    <source>
        <dbReference type="SAM" id="MobiDB-lite"/>
    </source>
</evidence>
<dbReference type="Proteomes" id="UP001526426">
    <property type="component" value="Unassembled WGS sequence"/>
</dbReference>
<dbReference type="InterPro" id="IPR044050">
    <property type="entry name" value="DUF5837"/>
</dbReference>
<dbReference type="Pfam" id="PF19155">
    <property type="entry name" value="DUF5837"/>
    <property type="match status" value="1"/>
</dbReference>
<accession>A0ABT3L244</accession>
<gene>
    <name evidence="2" type="ORF">K4A83_04660</name>
</gene>
<organism evidence="2 3">
    <name type="scientific">Spirulina subsalsa FACHB-351</name>
    <dbReference type="NCBI Taxonomy" id="234711"/>
    <lineage>
        <taxon>Bacteria</taxon>
        <taxon>Bacillati</taxon>
        <taxon>Cyanobacteriota</taxon>
        <taxon>Cyanophyceae</taxon>
        <taxon>Spirulinales</taxon>
        <taxon>Spirulinaceae</taxon>
        <taxon>Spirulina</taxon>
    </lineage>
</organism>
<comment type="caution">
    <text evidence="2">The sequence shown here is derived from an EMBL/GenBank/DDBJ whole genome shotgun (WGS) entry which is preliminary data.</text>
</comment>
<evidence type="ECO:0000313" key="2">
    <source>
        <dbReference type="EMBL" id="MCW6035566.1"/>
    </source>
</evidence>
<evidence type="ECO:0000313" key="3">
    <source>
        <dbReference type="Proteomes" id="UP001526426"/>
    </source>
</evidence>
<name>A0ABT3L244_9CYAN</name>
<sequence>MEKKNITPNPQQPVDRVASGQLPSALAELSEEAIGKQAQALMDRDTLGTEVWDSETLLLWGCSYDGDDE</sequence>
<reference evidence="2 3" key="1">
    <citation type="submission" date="2021-08" db="EMBL/GenBank/DDBJ databases">
        <title>Draft genome sequence of Spirulina subsalsa with high tolerance to salinity and hype-accumulation of phycocyanin.</title>
        <authorList>
            <person name="Pei H."/>
            <person name="Jiang L."/>
        </authorList>
    </citation>
    <scope>NUCLEOTIDE SEQUENCE [LARGE SCALE GENOMIC DNA]</scope>
    <source>
        <strain evidence="2 3">FACHB-351</strain>
    </source>
</reference>